<reference evidence="2 3" key="1">
    <citation type="submission" date="2011-10" db="EMBL/GenBank/DDBJ databases">
        <authorList>
            <person name="Genoscope - CEA"/>
        </authorList>
    </citation>
    <scope>NUCLEOTIDE SEQUENCE [LARGE SCALE GENOMIC DNA]</scope>
    <source>
        <strain evidence="2 3">RCC 1105</strain>
    </source>
</reference>
<evidence type="ECO:0000256" key="1">
    <source>
        <dbReference type="SAM" id="MobiDB-lite"/>
    </source>
</evidence>
<organism evidence="2 3">
    <name type="scientific">Bathycoccus prasinos</name>
    <dbReference type="NCBI Taxonomy" id="41875"/>
    <lineage>
        <taxon>Eukaryota</taxon>
        <taxon>Viridiplantae</taxon>
        <taxon>Chlorophyta</taxon>
        <taxon>Mamiellophyceae</taxon>
        <taxon>Mamiellales</taxon>
        <taxon>Bathycoccaceae</taxon>
        <taxon>Bathycoccus</taxon>
    </lineage>
</organism>
<proteinExistence type="predicted"/>
<dbReference type="Proteomes" id="UP000198341">
    <property type="component" value="Chromosome 3"/>
</dbReference>
<accession>K8ECP8</accession>
<dbReference type="EMBL" id="FO082276">
    <property type="protein sequence ID" value="CCO15756.1"/>
    <property type="molecule type" value="Genomic_DNA"/>
</dbReference>
<feature type="compositionally biased region" description="Polar residues" evidence="1">
    <location>
        <begin position="1"/>
        <end position="10"/>
    </location>
</feature>
<evidence type="ECO:0000313" key="3">
    <source>
        <dbReference type="Proteomes" id="UP000198341"/>
    </source>
</evidence>
<feature type="compositionally biased region" description="Basic and acidic residues" evidence="1">
    <location>
        <begin position="76"/>
        <end position="112"/>
    </location>
</feature>
<name>K8ECP8_9CHLO</name>
<dbReference type="KEGG" id="bpg:Bathy03g02040"/>
<keyword evidence="3" id="KW-1185">Reference proteome</keyword>
<feature type="region of interest" description="Disordered" evidence="1">
    <location>
        <begin position="1"/>
        <end position="112"/>
    </location>
</feature>
<protein>
    <submittedName>
        <fullName evidence="2">Uncharacterized protein</fullName>
    </submittedName>
</protein>
<dbReference type="AlphaFoldDB" id="K8ECP8"/>
<feature type="compositionally biased region" description="Basic residues" evidence="1">
    <location>
        <begin position="15"/>
        <end position="29"/>
    </location>
</feature>
<dbReference type="RefSeq" id="XP_007514319.1">
    <property type="nucleotide sequence ID" value="XM_007514257.1"/>
</dbReference>
<sequence length="206" mass="22736">MATYSSTSCFLGSATKRHAHKNAPRHTHRSSSDVISVTAIGPFREQSSSARDRRNSVSAASFSGRTTSSSSLMRRRQTERTSRIESKNNDEEKDERTRDDESKTSKEKEVEKSFDKALSKKLTTMAIPSKERKQNILLRTLTAVAITCAAILPQISERPPTPAMSIGTARTSTLVVGATKSVLDDAGLKKEKDRKRSSWYAGTINL</sequence>
<gene>
    <name evidence="2" type="ORF">Bathy03g02040</name>
</gene>
<evidence type="ECO:0000313" key="2">
    <source>
        <dbReference type="EMBL" id="CCO15756.1"/>
    </source>
</evidence>
<feature type="compositionally biased region" description="Low complexity" evidence="1">
    <location>
        <begin position="58"/>
        <end position="72"/>
    </location>
</feature>
<dbReference type="GeneID" id="19016742"/>